<dbReference type="Proteomes" id="UP001204798">
    <property type="component" value="Unassembled WGS sequence"/>
</dbReference>
<organism evidence="13 14">
    <name type="scientific">Candidatus Fervidibacter sacchari</name>
    <dbReference type="NCBI Taxonomy" id="1448929"/>
    <lineage>
        <taxon>Bacteria</taxon>
        <taxon>Candidatus Fervidibacterota</taxon>
        <taxon>Candidatus Fervidibacter</taxon>
    </lineage>
</organism>
<evidence type="ECO:0000256" key="11">
    <source>
        <dbReference type="ARBA" id="ARBA00023264"/>
    </source>
</evidence>
<comment type="caution">
    <text evidence="13">The sequence shown here is derived from an EMBL/GenBank/DDBJ whole genome shotgun (WGS) entry which is preliminary data.</text>
</comment>
<dbReference type="Pfam" id="PF19279">
    <property type="entry name" value="YegS_C"/>
    <property type="match status" value="1"/>
</dbReference>
<dbReference type="RefSeq" id="WP_259092999.1">
    <property type="nucleotide sequence ID" value="NZ_CP130454.1"/>
</dbReference>
<protein>
    <submittedName>
        <fullName evidence="13">Diacylglycerol kinase (ATP)</fullName>
        <ecNumber evidence="13">2.7.1.107</ecNumber>
    </submittedName>
</protein>
<dbReference type="SMART" id="SM00046">
    <property type="entry name" value="DAGKc"/>
    <property type="match status" value="1"/>
</dbReference>
<gene>
    <name evidence="13" type="ORF">M2350_000376</name>
</gene>
<evidence type="ECO:0000313" key="13">
    <source>
        <dbReference type="EMBL" id="MCS3917979.1"/>
    </source>
</evidence>
<comment type="cofactor">
    <cofactor evidence="1">
        <name>Mg(2+)</name>
        <dbReference type="ChEBI" id="CHEBI:18420"/>
    </cofactor>
</comment>
<dbReference type="PANTHER" id="PTHR12358:SF106">
    <property type="entry name" value="LIPID KINASE YEGS"/>
    <property type="match status" value="1"/>
</dbReference>
<sequence>MRNVLIVNPKAKRGRAVLLAQRAQKRLMERGWQCELLVSESGEHIKQLTKESVERGVDAVIIAGGDGSIHQAVQVLANTKVPLGIIPCGRGNDLARTLGLPYSPELVADVIAEGNLRQIDLGLISAANLPEPHFYCGIVTCGFDSDVAGFAYRHRNIPGGWVGYLGAALVLLAKFRFQQVRVQGDDFEFQGSVLLVATANCPSYGGGLWIAPTAQIDDGLLHVCIIRQTSKLRILLLLPTVFTGKHILEPEVSLHATKKLRLEGEHQLPLFADGDPVGTTPAEIQVAPNALTVFAPLKS</sequence>
<dbReference type="InterPro" id="IPR045540">
    <property type="entry name" value="YegS/DAGK_C"/>
</dbReference>
<dbReference type="GO" id="GO:0004143">
    <property type="term" value="F:ATP-dependent diacylglycerol kinase activity"/>
    <property type="evidence" value="ECO:0007669"/>
    <property type="project" value="UniProtKB-EC"/>
</dbReference>
<keyword evidence="4" id="KW-0479">Metal-binding</keyword>
<keyword evidence="5" id="KW-0547">Nucleotide-binding</keyword>
<dbReference type="SUPFAM" id="SSF111331">
    <property type="entry name" value="NAD kinase/diacylglycerol kinase-like"/>
    <property type="match status" value="1"/>
</dbReference>
<dbReference type="InterPro" id="IPR017438">
    <property type="entry name" value="ATP-NAD_kinase_N"/>
</dbReference>
<name>A0ABT2EJW9_9BACT</name>
<keyword evidence="2" id="KW-0444">Lipid biosynthesis</keyword>
<evidence type="ECO:0000256" key="8">
    <source>
        <dbReference type="ARBA" id="ARBA00022842"/>
    </source>
</evidence>
<evidence type="ECO:0000256" key="5">
    <source>
        <dbReference type="ARBA" id="ARBA00022741"/>
    </source>
</evidence>
<accession>A0ABT2EJW9</accession>
<evidence type="ECO:0000256" key="10">
    <source>
        <dbReference type="ARBA" id="ARBA00023209"/>
    </source>
</evidence>
<dbReference type="InterPro" id="IPR050187">
    <property type="entry name" value="Lipid_Phosphate_FormReg"/>
</dbReference>
<dbReference type="PANTHER" id="PTHR12358">
    <property type="entry name" value="SPHINGOSINE KINASE"/>
    <property type="match status" value="1"/>
</dbReference>
<keyword evidence="8" id="KW-0460">Magnesium</keyword>
<keyword evidence="14" id="KW-1185">Reference proteome</keyword>
<keyword evidence="3 13" id="KW-0808">Transferase</keyword>
<evidence type="ECO:0000256" key="6">
    <source>
        <dbReference type="ARBA" id="ARBA00022777"/>
    </source>
</evidence>
<evidence type="ECO:0000256" key="2">
    <source>
        <dbReference type="ARBA" id="ARBA00022516"/>
    </source>
</evidence>
<dbReference type="EC" id="2.7.1.107" evidence="13"/>
<dbReference type="InterPro" id="IPR005218">
    <property type="entry name" value="Diacylglycerol/lipid_kinase"/>
</dbReference>
<keyword evidence="6 13" id="KW-0418">Kinase</keyword>
<feature type="domain" description="DAGKc" evidence="12">
    <location>
        <begin position="1"/>
        <end position="128"/>
    </location>
</feature>
<evidence type="ECO:0000256" key="9">
    <source>
        <dbReference type="ARBA" id="ARBA00023098"/>
    </source>
</evidence>
<reference evidence="13 14" key="1">
    <citation type="submission" date="2022-08" db="EMBL/GenBank/DDBJ databases">
        <title>Bacterial and archaeal communities from various locations to study Microbial Dark Matter (Phase II).</title>
        <authorList>
            <person name="Stepanauskas R."/>
        </authorList>
    </citation>
    <scope>NUCLEOTIDE SEQUENCE [LARGE SCALE GENOMIC DNA]</scope>
    <source>
        <strain evidence="13 14">PD1</strain>
    </source>
</reference>
<dbReference type="NCBIfam" id="TIGR00147">
    <property type="entry name" value="YegS/Rv2252/BmrU family lipid kinase"/>
    <property type="match status" value="1"/>
</dbReference>
<dbReference type="InterPro" id="IPR016064">
    <property type="entry name" value="NAD/diacylglycerol_kinase_sf"/>
</dbReference>
<dbReference type="Gene3D" id="2.60.200.40">
    <property type="match status" value="1"/>
</dbReference>
<dbReference type="EMBL" id="JANUCP010000001">
    <property type="protein sequence ID" value="MCS3917979.1"/>
    <property type="molecule type" value="Genomic_DNA"/>
</dbReference>
<evidence type="ECO:0000256" key="3">
    <source>
        <dbReference type="ARBA" id="ARBA00022679"/>
    </source>
</evidence>
<dbReference type="PROSITE" id="PS50146">
    <property type="entry name" value="DAGK"/>
    <property type="match status" value="1"/>
</dbReference>
<dbReference type="InterPro" id="IPR001206">
    <property type="entry name" value="Diacylglycerol_kinase_cat_dom"/>
</dbReference>
<keyword evidence="10" id="KW-0594">Phospholipid biosynthesis</keyword>
<proteinExistence type="predicted"/>
<evidence type="ECO:0000256" key="4">
    <source>
        <dbReference type="ARBA" id="ARBA00022723"/>
    </source>
</evidence>
<keyword evidence="11" id="KW-1208">Phospholipid metabolism</keyword>
<keyword evidence="7" id="KW-0067">ATP-binding</keyword>
<keyword evidence="9" id="KW-0443">Lipid metabolism</keyword>
<evidence type="ECO:0000259" key="12">
    <source>
        <dbReference type="PROSITE" id="PS50146"/>
    </source>
</evidence>
<evidence type="ECO:0000256" key="1">
    <source>
        <dbReference type="ARBA" id="ARBA00001946"/>
    </source>
</evidence>
<evidence type="ECO:0000256" key="7">
    <source>
        <dbReference type="ARBA" id="ARBA00022840"/>
    </source>
</evidence>
<evidence type="ECO:0000313" key="14">
    <source>
        <dbReference type="Proteomes" id="UP001204798"/>
    </source>
</evidence>
<dbReference type="Gene3D" id="3.40.50.10330">
    <property type="entry name" value="Probable inorganic polyphosphate/atp-NAD kinase, domain 1"/>
    <property type="match status" value="1"/>
</dbReference>
<dbReference type="Pfam" id="PF00781">
    <property type="entry name" value="DAGK_cat"/>
    <property type="match status" value="1"/>
</dbReference>